<name>A0A072UXL5_MEDTR</name>
<evidence type="ECO:0000256" key="2">
    <source>
        <dbReference type="SAM" id="SignalP"/>
    </source>
</evidence>
<dbReference type="EnsemblPlants" id="KEH30615">
    <property type="protein sequence ID" value="KEH30615"/>
    <property type="gene ID" value="MTR_4g075740"/>
</dbReference>
<dbReference type="EMBL" id="PSQE01000004">
    <property type="protein sequence ID" value="RHN61627.1"/>
    <property type="molecule type" value="Genomic_DNA"/>
</dbReference>
<dbReference type="Gramene" id="rna24111">
    <property type="protein sequence ID" value="RHN61627.1"/>
    <property type="gene ID" value="gene24111"/>
</dbReference>
<evidence type="ECO:0000313" key="3">
    <source>
        <dbReference type="EMBL" id="KEH30615.1"/>
    </source>
</evidence>
<keyword evidence="1 3" id="KW-0812">Transmembrane</keyword>
<protein>
    <submittedName>
        <fullName evidence="3">Transmembrane protein, putative</fullName>
    </submittedName>
</protein>
<dbReference type="Proteomes" id="UP000265566">
    <property type="component" value="Chromosome 4"/>
</dbReference>
<gene>
    <name evidence="3" type="ordered locus">MTR_4g075740</name>
    <name evidence="4" type="ORF">MtrunA17_Chr4g0038701</name>
</gene>
<keyword evidence="1" id="KW-1133">Transmembrane helix</keyword>
<accession>A0A072UXL5</accession>
<reference evidence="4" key="5">
    <citation type="journal article" date="2018" name="Nat. Plants">
        <title>Whole-genome landscape of Medicago truncatula symbiotic genes.</title>
        <authorList>
            <person name="Pecrix Y."/>
            <person name="Gamas P."/>
            <person name="Carrere S."/>
        </authorList>
    </citation>
    <scope>NUCLEOTIDE SEQUENCE</scope>
    <source>
        <tissue evidence="4">Leaves</tissue>
    </source>
</reference>
<evidence type="ECO:0000256" key="1">
    <source>
        <dbReference type="SAM" id="Phobius"/>
    </source>
</evidence>
<evidence type="ECO:0000313" key="6">
    <source>
        <dbReference type="Proteomes" id="UP000002051"/>
    </source>
</evidence>
<reference evidence="3 6" key="1">
    <citation type="journal article" date="2011" name="Nature">
        <title>The Medicago genome provides insight into the evolution of rhizobial symbioses.</title>
        <authorList>
            <person name="Young N.D."/>
            <person name="Debelle F."/>
            <person name="Oldroyd G.E."/>
            <person name="Geurts R."/>
            <person name="Cannon S.B."/>
            <person name="Udvardi M.K."/>
            <person name="Benedito V.A."/>
            <person name="Mayer K.F."/>
            <person name="Gouzy J."/>
            <person name="Schoof H."/>
            <person name="Van de Peer Y."/>
            <person name="Proost S."/>
            <person name="Cook D.R."/>
            <person name="Meyers B.C."/>
            <person name="Spannagl M."/>
            <person name="Cheung F."/>
            <person name="De Mita S."/>
            <person name="Krishnakumar V."/>
            <person name="Gundlach H."/>
            <person name="Zhou S."/>
            <person name="Mudge J."/>
            <person name="Bharti A.K."/>
            <person name="Murray J.D."/>
            <person name="Naoumkina M.A."/>
            <person name="Rosen B."/>
            <person name="Silverstein K.A."/>
            <person name="Tang H."/>
            <person name="Rombauts S."/>
            <person name="Zhao P.X."/>
            <person name="Zhou P."/>
            <person name="Barbe V."/>
            <person name="Bardou P."/>
            <person name="Bechner M."/>
            <person name="Bellec A."/>
            <person name="Berger A."/>
            <person name="Berges H."/>
            <person name="Bidwell S."/>
            <person name="Bisseling T."/>
            <person name="Choisne N."/>
            <person name="Couloux A."/>
            <person name="Denny R."/>
            <person name="Deshpande S."/>
            <person name="Dai X."/>
            <person name="Doyle J.J."/>
            <person name="Dudez A.M."/>
            <person name="Farmer A.D."/>
            <person name="Fouteau S."/>
            <person name="Franken C."/>
            <person name="Gibelin C."/>
            <person name="Gish J."/>
            <person name="Goldstein S."/>
            <person name="Gonzalez A.J."/>
            <person name="Green P.J."/>
            <person name="Hallab A."/>
            <person name="Hartog M."/>
            <person name="Hua A."/>
            <person name="Humphray S.J."/>
            <person name="Jeong D.H."/>
            <person name="Jing Y."/>
            <person name="Jocker A."/>
            <person name="Kenton S.M."/>
            <person name="Kim D.J."/>
            <person name="Klee K."/>
            <person name="Lai H."/>
            <person name="Lang C."/>
            <person name="Lin S."/>
            <person name="Macmil S.L."/>
            <person name="Magdelenat G."/>
            <person name="Matthews L."/>
            <person name="McCorrison J."/>
            <person name="Monaghan E.L."/>
            <person name="Mun J.H."/>
            <person name="Najar F.Z."/>
            <person name="Nicholson C."/>
            <person name="Noirot C."/>
            <person name="O'Bleness M."/>
            <person name="Paule C.R."/>
            <person name="Poulain J."/>
            <person name="Prion F."/>
            <person name="Qin B."/>
            <person name="Qu C."/>
            <person name="Retzel E.F."/>
            <person name="Riddle C."/>
            <person name="Sallet E."/>
            <person name="Samain S."/>
            <person name="Samson N."/>
            <person name="Sanders I."/>
            <person name="Saurat O."/>
            <person name="Scarpelli C."/>
            <person name="Schiex T."/>
            <person name="Segurens B."/>
            <person name="Severin A.J."/>
            <person name="Sherrier D.J."/>
            <person name="Shi R."/>
            <person name="Sims S."/>
            <person name="Singer S.R."/>
            <person name="Sinharoy S."/>
            <person name="Sterck L."/>
            <person name="Viollet A."/>
            <person name="Wang B.B."/>
            <person name="Wang K."/>
            <person name="Wang M."/>
            <person name="Wang X."/>
            <person name="Warfsmann J."/>
            <person name="Weissenbach J."/>
            <person name="White D.D."/>
            <person name="White J.D."/>
            <person name="Wiley G.B."/>
            <person name="Wincker P."/>
            <person name="Xing Y."/>
            <person name="Yang L."/>
            <person name="Yao Z."/>
            <person name="Ying F."/>
            <person name="Zhai J."/>
            <person name="Zhou L."/>
            <person name="Zuber A."/>
            <person name="Denarie J."/>
            <person name="Dixon R.A."/>
            <person name="May G.D."/>
            <person name="Schwartz D.C."/>
            <person name="Rogers J."/>
            <person name="Quetier F."/>
            <person name="Town C.D."/>
            <person name="Roe B.A."/>
        </authorList>
    </citation>
    <scope>NUCLEOTIDE SEQUENCE [LARGE SCALE GENOMIC DNA]</scope>
    <source>
        <strain evidence="3">A17</strain>
        <strain evidence="5 6">cv. Jemalong A17</strain>
    </source>
</reference>
<dbReference type="AlphaFoldDB" id="A0A072UXL5"/>
<dbReference type="EMBL" id="CM001220">
    <property type="protein sequence ID" value="KEH30615.1"/>
    <property type="molecule type" value="Genomic_DNA"/>
</dbReference>
<reference evidence="3 6" key="2">
    <citation type="journal article" date="2014" name="BMC Genomics">
        <title>An improved genome release (version Mt4.0) for the model legume Medicago truncatula.</title>
        <authorList>
            <person name="Tang H."/>
            <person name="Krishnakumar V."/>
            <person name="Bidwell S."/>
            <person name="Rosen B."/>
            <person name="Chan A."/>
            <person name="Zhou S."/>
            <person name="Gentzbittel L."/>
            <person name="Childs K.L."/>
            <person name="Yandell M."/>
            <person name="Gundlach H."/>
            <person name="Mayer K.F."/>
            <person name="Schwartz D.C."/>
            <person name="Town C.D."/>
        </authorList>
    </citation>
    <scope>GENOME REANNOTATION</scope>
    <source>
        <strain evidence="3">A17</strain>
        <strain evidence="5 6">cv. Jemalong A17</strain>
    </source>
</reference>
<keyword evidence="1" id="KW-0472">Membrane</keyword>
<feature type="chain" id="PRO_5014500058" evidence="2">
    <location>
        <begin position="22"/>
        <end position="159"/>
    </location>
</feature>
<keyword evidence="6" id="KW-1185">Reference proteome</keyword>
<dbReference type="Proteomes" id="UP000002051">
    <property type="component" value="Chromosome 4"/>
</dbReference>
<keyword evidence="2" id="KW-0732">Signal</keyword>
<reference evidence="7" key="4">
    <citation type="journal article" date="2018" name="Nat. Plants">
        <title>Whole-genome landscape of Medicago truncatula symbiotic genes.</title>
        <authorList>
            <person name="Pecrix Y."/>
            <person name="Staton S.E."/>
            <person name="Sallet E."/>
            <person name="Lelandais-Briere C."/>
            <person name="Moreau S."/>
            <person name="Carrere S."/>
            <person name="Blein T."/>
            <person name="Jardinaud M.F."/>
            <person name="Latrasse D."/>
            <person name="Zouine M."/>
            <person name="Zahm M."/>
            <person name="Kreplak J."/>
            <person name="Mayjonade B."/>
            <person name="Satge C."/>
            <person name="Perez M."/>
            <person name="Cauet S."/>
            <person name="Marande W."/>
            <person name="Chantry-Darmon C."/>
            <person name="Lopez-Roques C."/>
            <person name="Bouchez O."/>
            <person name="Berard A."/>
            <person name="Debelle F."/>
            <person name="Munos S."/>
            <person name="Bendahmane A."/>
            <person name="Berges H."/>
            <person name="Niebel A."/>
            <person name="Buitink J."/>
            <person name="Frugier F."/>
            <person name="Benhamed M."/>
            <person name="Crespi M."/>
            <person name="Gouzy J."/>
            <person name="Gamas P."/>
        </authorList>
    </citation>
    <scope>NUCLEOTIDE SEQUENCE [LARGE SCALE GENOMIC DNA]</scope>
    <source>
        <strain evidence="7">cv. Jemalong A17</strain>
    </source>
</reference>
<feature type="transmembrane region" description="Helical" evidence="1">
    <location>
        <begin position="122"/>
        <end position="139"/>
    </location>
</feature>
<dbReference type="HOGENOM" id="CLU_1663381_0_0_1"/>
<feature type="signal peptide" evidence="2">
    <location>
        <begin position="1"/>
        <end position="21"/>
    </location>
</feature>
<reference evidence="5" key="3">
    <citation type="submission" date="2015-04" db="UniProtKB">
        <authorList>
            <consortium name="EnsemblPlants"/>
        </authorList>
    </citation>
    <scope>IDENTIFICATION</scope>
    <source>
        <strain evidence="5">cv. Jemalong A17</strain>
    </source>
</reference>
<organism evidence="3 6">
    <name type="scientific">Medicago truncatula</name>
    <name type="common">Barrel medic</name>
    <name type="synonym">Medicago tribuloides</name>
    <dbReference type="NCBI Taxonomy" id="3880"/>
    <lineage>
        <taxon>Eukaryota</taxon>
        <taxon>Viridiplantae</taxon>
        <taxon>Streptophyta</taxon>
        <taxon>Embryophyta</taxon>
        <taxon>Tracheophyta</taxon>
        <taxon>Spermatophyta</taxon>
        <taxon>Magnoliopsida</taxon>
        <taxon>eudicotyledons</taxon>
        <taxon>Gunneridae</taxon>
        <taxon>Pentapetalae</taxon>
        <taxon>rosids</taxon>
        <taxon>fabids</taxon>
        <taxon>Fabales</taxon>
        <taxon>Fabaceae</taxon>
        <taxon>Papilionoideae</taxon>
        <taxon>50 kb inversion clade</taxon>
        <taxon>NPAAA clade</taxon>
        <taxon>Hologalegina</taxon>
        <taxon>IRL clade</taxon>
        <taxon>Trifolieae</taxon>
        <taxon>Medicago</taxon>
    </lineage>
</organism>
<evidence type="ECO:0000313" key="5">
    <source>
        <dbReference type="EnsemblPlants" id="KEH30615"/>
    </source>
</evidence>
<evidence type="ECO:0000313" key="4">
    <source>
        <dbReference type="EMBL" id="RHN61627.1"/>
    </source>
</evidence>
<proteinExistence type="predicted"/>
<sequence>MKTSPLLFVYIIFLTSTLVQKENLNINGDNSDDGSLPKLTCRAIRLVSRWSSGGQQANPYVWEPRRQTTLITMENNKFMVQLYQKGDLVKIFYGSPWLLDNNMIIMKKVTVGENPLTMPMKVQFYFVFVFMNLPLYVGLRVGLRSTSNIVEFWELDHVT</sequence>
<evidence type="ECO:0000313" key="7">
    <source>
        <dbReference type="Proteomes" id="UP000265566"/>
    </source>
</evidence>